<feature type="transmembrane region" description="Helical" evidence="7">
    <location>
        <begin position="524"/>
        <end position="544"/>
    </location>
</feature>
<dbReference type="GO" id="GO:0015990">
    <property type="term" value="P:electron transport coupled proton transport"/>
    <property type="evidence" value="ECO:0007669"/>
    <property type="project" value="TreeGrafter"/>
</dbReference>
<dbReference type="GO" id="GO:0003954">
    <property type="term" value="F:NADH dehydrogenase activity"/>
    <property type="evidence" value="ECO:0007669"/>
    <property type="project" value="TreeGrafter"/>
</dbReference>
<organism evidence="9 10">
    <name type="scientific">Bremerella volcania</name>
    <dbReference type="NCBI Taxonomy" id="2527984"/>
    <lineage>
        <taxon>Bacteria</taxon>
        <taxon>Pseudomonadati</taxon>
        <taxon>Planctomycetota</taxon>
        <taxon>Planctomycetia</taxon>
        <taxon>Pirellulales</taxon>
        <taxon>Pirellulaceae</taxon>
        <taxon>Bremerella</taxon>
    </lineage>
</organism>
<evidence type="ECO:0000256" key="6">
    <source>
        <dbReference type="RuleBase" id="RU000320"/>
    </source>
</evidence>
<dbReference type="InterPro" id="IPR010227">
    <property type="entry name" value="NADH_Q_OxRdtase_chainM/4"/>
</dbReference>
<keyword evidence="3 6" id="KW-0812">Transmembrane</keyword>
<feature type="transmembrane region" description="Helical" evidence="7">
    <location>
        <begin position="332"/>
        <end position="353"/>
    </location>
</feature>
<dbReference type="PANTHER" id="PTHR43507:SF1">
    <property type="entry name" value="NADH-UBIQUINONE OXIDOREDUCTASE CHAIN 4"/>
    <property type="match status" value="1"/>
</dbReference>
<evidence type="ECO:0000256" key="4">
    <source>
        <dbReference type="ARBA" id="ARBA00022989"/>
    </source>
</evidence>
<feature type="transmembrane region" description="Helical" evidence="7">
    <location>
        <begin position="301"/>
        <end position="320"/>
    </location>
</feature>
<dbReference type="InterPro" id="IPR003918">
    <property type="entry name" value="NADH_UbQ_OxRdtase"/>
</dbReference>
<dbReference type="Proteomes" id="UP000318626">
    <property type="component" value="Chromosome"/>
</dbReference>
<dbReference type="GO" id="GO:0016020">
    <property type="term" value="C:membrane"/>
    <property type="evidence" value="ECO:0007669"/>
    <property type="project" value="UniProtKB-SubCell"/>
</dbReference>
<sequence>MDNLAYFVVTSLIFTPVVGAIVLLFFPSENKSLLRWFTLFVTLLVLLPTLWIALPWSEALSFEINEAGVQNVVQVSWIPSFDIQFFLGIDGISFPLLLLTALISFLAMGASWTIDKYVKSYCVLYLLLLAGMMGVFLSLDFFLFYIFWEVMLLPMYFLIGVWGGPRKEYAAIKFFLYTLFGSVLMLIALLMLYFNSDLRQLSVEQLATAHIAAWDEAGELLSAEDYKAKVDASEYPVHTFNILALQQLGQHTEVFDQVLLFGKSIQWWAFVLLLIGFIIKVPSVPLHTWLPDAHVEAPTPISMILAGVLLKMGGYGIVRICYPICPDAGYDLVWFVCSIGVISMVYGAFAALAQTDFKRMVAYSSVSHMGYVVLGLGVWSATAGTVFDPVSWSMGVKGALFQMIGHGISSAGMFFMVGVIYDRVHHRDLNQFGGLYGKMPVYTAMAMLLFFAGLGLPGLCGFIGEVFVVLSVWKLSATLAAIAAAVVILTAAYILWAIQRVYLGPEYRGPHQEGISEINLREMAIALPLCVLAVVLGVFPATMFRYMDATVDQQVADLVEWTEDVKLPQLRAERQEADKDVAANAP</sequence>
<dbReference type="InterPro" id="IPR001750">
    <property type="entry name" value="ND/Mrp_TM"/>
</dbReference>
<feature type="transmembrane region" description="Helical" evidence="7">
    <location>
        <begin position="174"/>
        <end position="194"/>
    </location>
</feature>
<protein>
    <submittedName>
        <fullName evidence="9">NAD(P)H-quinone oxidoreductase chain 4 1</fullName>
        <ecNumber evidence="9">1.6.5.-</ecNumber>
    </submittedName>
</protein>
<evidence type="ECO:0000313" key="10">
    <source>
        <dbReference type="Proteomes" id="UP000318626"/>
    </source>
</evidence>
<evidence type="ECO:0000256" key="1">
    <source>
        <dbReference type="ARBA" id="ARBA00004127"/>
    </source>
</evidence>
<feature type="transmembrane region" description="Helical" evidence="7">
    <location>
        <begin position="85"/>
        <end position="108"/>
    </location>
</feature>
<accession>A0A518CEA8</accession>
<dbReference type="GO" id="GO:0048039">
    <property type="term" value="F:ubiquinone binding"/>
    <property type="evidence" value="ECO:0007669"/>
    <property type="project" value="TreeGrafter"/>
</dbReference>
<feature type="transmembrane region" description="Helical" evidence="7">
    <location>
        <begin position="360"/>
        <end position="379"/>
    </location>
</feature>
<dbReference type="NCBIfam" id="TIGR01972">
    <property type="entry name" value="NDH_I_M"/>
    <property type="match status" value="1"/>
</dbReference>
<feature type="transmembrane region" description="Helical" evidence="7">
    <location>
        <begin position="33"/>
        <end position="54"/>
    </location>
</feature>
<dbReference type="KEGG" id="bvo:Pan97_46360"/>
<evidence type="ECO:0000256" key="7">
    <source>
        <dbReference type="SAM" id="Phobius"/>
    </source>
</evidence>
<keyword evidence="4 7" id="KW-1133">Transmembrane helix</keyword>
<evidence type="ECO:0000256" key="2">
    <source>
        <dbReference type="ARBA" id="ARBA00009025"/>
    </source>
</evidence>
<dbReference type="Pfam" id="PF00361">
    <property type="entry name" value="Proton_antipo_M"/>
    <property type="match status" value="2"/>
</dbReference>
<keyword evidence="5 7" id="KW-0472">Membrane</keyword>
<feature type="domain" description="NADH:quinone oxidoreductase/Mrp antiporter transmembrane" evidence="8">
    <location>
        <begin position="138"/>
        <end position="210"/>
    </location>
</feature>
<feature type="transmembrane region" description="Helical" evidence="7">
    <location>
        <begin position="442"/>
        <end position="473"/>
    </location>
</feature>
<evidence type="ECO:0000259" key="8">
    <source>
        <dbReference type="Pfam" id="PF00361"/>
    </source>
</evidence>
<dbReference type="AlphaFoldDB" id="A0A518CEA8"/>
<proteinExistence type="inferred from homology"/>
<feature type="transmembrane region" description="Helical" evidence="7">
    <location>
        <begin position="265"/>
        <end position="289"/>
    </location>
</feature>
<evidence type="ECO:0000313" key="9">
    <source>
        <dbReference type="EMBL" id="QDU77565.1"/>
    </source>
</evidence>
<dbReference type="PANTHER" id="PTHR43507">
    <property type="entry name" value="NADH-UBIQUINONE OXIDOREDUCTASE CHAIN 4"/>
    <property type="match status" value="1"/>
</dbReference>
<keyword evidence="10" id="KW-1185">Reference proteome</keyword>
<feature type="transmembrane region" description="Helical" evidence="7">
    <location>
        <begin position="120"/>
        <end position="139"/>
    </location>
</feature>
<keyword evidence="9" id="KW-0560">Oxidoreductase</keyword>
<dbReference type="EMBL" id="CP036289">
    <property type="protein sequence ID" value="QDU77565.1"/>
    <property type="molecule type" value="Genomic_DNA"/>
</dbReference>
<feature type="transmembrane region" description="Helical" evidence="7">
    <location>
        <begin position="145"/>
        <end position="162"/>
    </location>
</feature>
<comment type="similarity">
    <text evidence="2">Belongs to the complex I subunit 4 family.</text>
</comment>
<evidence type="ECO:0000256" key="3">
    <source>
        <dbReference type="ARBA" id="ARBA00022692"/>
    </source>
</evidence>
<dbReference type="EC" id="1.6.5.-" evidence="9"/>
<comment type="subcellular location">
    <subcellularLocation>
        <location evidence="1">Endomembrane system</location>
        <topology evidence="1">Multi-pass membrane protein</topology>
    </subcellularLocation>
    <subcellularLocation>
        <location evidence="6">Membrane</location>
        <topology evidence="6">Multi-pass membrane protein</topology>
    </subcellularLocation>
</comment>
<dbReference type="GO" id="GO:0042773">
    <property type="term" value="P:ATP synthesis coupled electron transport"/>
    <property type="evidence" value="ECO:0007669"/>
    <property type="project" value="InterPro"/>
</dbReference>
<dbReference type="GO" id="GO:0008137">
    <property type="term" value="F:NADH dehydrogenase (ubiquinone) activity"/>
    <property type="evidence" value="ECO:0007669"/>
    <property type="project" value="InterPro"/>
</dbReference>
<feature type="transmembrane region" description="Helical" evidence="7">
    <location>
        <begin position="479"/>
        <end position="503"/>
    </location>
</feature>
<dbReference type="OrthoDB" id="9807568at2"/>
<feature type="transmembrane region" description="Helical" evidence="7">
    <location>
        <begin position="6"/>
        <end position="26"/>
    </location>
</feature>
<reference evidence="10" key="1">
    <citation type="submission" date="2019-02" db="EMBL/GenBank/DDBJ databases">
        <title>Deep-cultivation of Planctomycetes and their phenomic and genomic characterization uncovers novel biology.</title>
        <authorList>
            <person name="Wiegand S."/>
            <person name="Jogler M."/>
            <person name="Boedeker C."/>
            <person name="Pinto D."/>
            <person name="Vollmers J."/>
            <person name="Rivas-Marin E."/>
            <person name="Kohn T."/>
            <person name="Peeters S.H."/>
            <person name="Heuer A."/>
            <person name="Rast P."/>
            <person name="Oberbeckmann S."/>
            <person name="Bunk B."/>
            <person name="Jeske O."/>
            <person name="Meyerdierks A."/>
            <person name="Storesund J.E."/>
            <person name="Kallscheuer N."/>
            <person name="Luecker S."/>
            <person name="Lage O.M."/>
            <person name="Pohl T."/>
            <person name="Merkel B.J."/>
            <person name="Hornburger P."/>
            <person name="Mueller R.-W."/>
            <person name="Bruemmer F."/>
            <person name="Labrenz M."/>
            <person name="Spormann A.M."/>
            <person name="Op den Camp H."/>
            <person name="Overmann J."/>
            <person name="Amann R."/>
            <person name="Jetten M.S.M."/>
            <person name="Mascher T."/>
            <person name="Medema M.H."/>
            <person name="Devos D.P."/>
            <person name="Kaster A.-K."/>
            <person name="Ovreas L."/>
            <person name="Rohde M."/>
            <person name="Galperin M.Y."/>
            <person name="Jogler C."/>
        </authorList>
    </citation>
    <scope>NUCLEOTIDE SEQUENCE [LARGE SCALE GENOMIC DNA]</scope>
    <source>
        <strain evidence="10">Pan97</strain>
    </source>
</reference>
<feature type="transmembrane region" description="Helical" evidence="7">
    <location>
        <begin position="399"/>
        <end position="421"/>
    </location>
</feature>
<name>A0A518CEA8_9BACT</name>
<gene>
    <name evidence="9" type="primary">ndhD1_2</name>
    <name evidence="9" type="ORF">Pan97_46360</name>
</gene>
<evidence type="ECO:0000256" key="5">
    <source>
        <dbReference type="ARBA" id="ARBA00023136"/>
    </source>
</evidence>
<feature type="domain" description="NADH:quinone oxidoreductase/Mrp antiporter transmembrane" evidence="8">
    <location>
        <begin position="260"/>
        <end position="484"/>
    </location>
</feature>
<dbReference type="RefSeq" id="WP_144976526.1">
    <property type="nucleotide sequence ID" value="NZ_CP036289.1"/>
</dbReference>
<dbReference type="GO" id="GO:0012505">
    <property type="term" value="C:endomembrane system"/>
    <property type="evidence" value="ECO:0007669"/>
    <property type="project" value="UniProtKB-SubCell"/>
</dbReference>
<dbReference type="PRINTS" id="PR01437">
    <property type="entry name" value="NUOXDRDTASE4"/>
</dbReference>